<evidence type="ECO:0000313" key="1">
    <source>
        <dbReference type="EMBL" id="KAG0418681.1"/>
    </source>
</evidence>
<dbReference type="EMBL" id="JABSTQ010010715">
    <property type="protein sequence ID" value="KAG0418681.1"/>
    <property type="molecule type" value="Genomic_DNA"/>
</dbReference>
<keyword evidence="2" id="KW-1185">Reference proteome</keyword>
<sequence>MWRAILVAAIVIALFYRSFVMKRVMEAVTVHPLQTDPHVASERDKYLSMPLADKRSLYKCGQKFIPIEDVDDWPTYAAAKNITGAGSGKLSRRPDLNNKVSIFVGDITALEIDAIVNAANNRLLGGGGVDGAIHSAAGPKLKEECATLDGCPTGESKITGGYKLPAKCYPNEKAAHVALSAAREWLDSEENALKIAGEDIARCQLPSELSCGGVARRMAVEEQPMREEAELGSAAQAVPPHRGGGGLPVGGRGGTTPPGASTPAKGGVGGGQDDELTSLSWLQDTNLLRRLATGGGQEGAAAEGGEGDEEEERGDEAQSAGGGSSSGGEEEEEAGHRSREWGPPGQVRYNPQVHVNSKPPYSFSCLIFMAIEESAGKALPVKDIYAWILGHFPYFESAPTGWKNSVRHNLSLNKCFRKVDKDRGQNVGKGSLWCIDPEYRPNLLQAMRKTPCFPYTQLSSWGSSRVTPRSVPSSLNCSDRTMPLDSAQIHTNVPSPTLFPFLSKRLAASSTKDQDVDAAATMLSLQNGPSILNPPSDDEEDGQQQSSSCLRTIKKKHLRL</sequence>
<reference evidence="1 2" key="1">
    <citation type="journal article" date="2020" name="Cell">
        <title>Large-Scale Comparative Analyses of Tick Genomes Elucidate Their Genetic Diversity and Vector Capacities.</title>
        <authorList>
            <consortium name="Tick Genome and Microbiome Consortium (TIGMIC)"/>
            <person name="Jia N."/>
            <person name="Wang J."/>
            <person name="Shi W."/>
            <person name="Du L."/>
            <person name="Sun Y."/>
            <person name="Zhan W."/>
            <person name="Jiang J.F."/>
            <person name="Wang Q."/>
            <person name="Zhang B."/>
            <person name="Ji P."/>
            <person name="Bell-Sakyi L."/>
            <person name="Cui X.M."/>
            <person name="Yuan T.T."/>
            <person name="Jiang B.G."/>
            <person name="Yang W.F."/>
            <person name="Lam T.T."/>
            <person name="Chang Q.C."/>
            <person name="Ding S.J."/>
            <person name="Wang X.J."/>
            <person name="Zhu J.G."/>
            <person name="Ruan X.D."/>
            <person name="Zhao L."/>
            <person name="Wei J.T."/>
            <person name="Ye R.Z."/>
            <person name="Que T.C."/>
            <person name="Du C.H."/>
            <person name="Zhou Y.H."/>
            <person name="Cheng J.X."/>
            <person name="Dai P.F."/>
            <person name="Guo W.B."/>
            <person name="Han X.H."/>
            <person name="Huang E.J."/>
            <person name="Li L.F."/>
            <person name="Wei W."/>
            <person name="Gao Y.C."/>
            <person name="Liu J.Z."/>
            <person name="Shao H.Z."/>
            <person name="Wang X."/>
            <person name="Wang C.C."/>
            <person name="Yang T.C."/>
            <person name="Huo Q.B."/>
            <person name="Li W."/>
            <person name="Chen H.Y."/>
            <person name="Chen S.E."/>
            <person name="Zhou L.G."/>
            <person name="Ni X.B."/>
            <person name="Tian J.H."/>
            <person name="Sheng Y."/>
            <person name="Liu T."/>
            <person name="Pan Y.S."/>
            <person name="Xia L.Y."/>
            <person name="Li J."/>
            <person name="Zhao F."/>
            <person name="Cao W.C."/>
        </authorList>
    </citation>
    <scope>NUCLEOTIDE SEQUENCE [LARGE SCALE GENOMIC DNA]</scope>
    <source>
        <strain evidence="1">Iper-2018</strain>
    </source>
</reference>
<feature type="non-terminal residue" evidence="1">
    <location>
        <position position="560"/>
    </location>
</feature>
<proteinExistence type="predicted"/>
<name>A0AC60PF99_IXOPE</name>
<organism evidence="1 2">
    <name type="scientific">Ixodes persulcatus</name>
    <name type="common">Taiga tick</name>
    <dbReference type="NCBI Taxonomy" id="34615"/>
    <lineage>
        <taxon>Eukaryota</taxon>
        <taxon>Metazoa</taxon>
        <taxon>Ecdysozoa</taxon>
        <taxon>Arthropoda</taxon>
        <taxon>Chelicerata</taxon>
        <taxon>Arachnida</taxon>
        <taxon>Acari</taxon>
        <taxon>Parasitiformes</taxon>
        <taxon>Ixodida</taxon>
        <taxon>Ixodoidea</taxon>
        <taxon>Ixodidae</taxon>
        <taxon>Ixodinae</taxon>
        <taxon>Ixodes</taxon>
    </lineage>
</organism>
<comment type="caution">
    <text evidence="1">The sequence shown here is derived from an EMBL/GenBank/DDBJ whole genome shotgun (WGS) entry which is preliminary data.</text>
</comment>
<protein>
    <submittedName>
        <fullName evidence="1">Uncharacterized protein</fullName>
    </submittedName>
</protein>
<dbReference type="Proteomes" id="UP000805193">
    <property type="component" value="Unassembled WGS sequence"/>
</dbReference>
<accession>A0AC60PF99</accession>
<gene>
    <name evidence="1" type="ORF">HPB47_004663</name>
</gene>
<evidence type="ECO:0000313" key="2">
    <source>
        <dbReference type="Proteomes" id="UP000805193"/>
    </source>
</evidence>